<dbReference type="Pfam" id="PF07980">
    <property type="entry name" value="SusD_RagB"/>
    <property type="match status" value="1"/>
</dbReference>
<dbReference type="SUPFAM" id="SSF48452">
    <property type="entry name" value="TPR-like"/>
    <property type="match status" value="1"/>
</dbReference>
<proteinExistence type="inferred from homology"/>
<dbReference type="OrthoDB" id="621570at2"/>
<sequence length="465" mass="52639">MKNTILKYIILPNFLILSLLINNSCDRFTEVGLPKNQITREVVFKDDQLAKSAMAGVYRSLDEQGFLSGAPSGAQLVLAAYADELQAYGSATTDAAIFYNLSHMATTDKIKNLWTITYTQIYNINAVIEGVENSDSLSSEVKNRLKGEGYFLRALLHLYLTQTFGSIPYVTSTNYQVNQSIGKLGTSQVYAQCKTDLETAVPLLPATLAVGNRVYPTKMAAYTVLARMAYYEKNWDSALQYSNLVIADVQYKMEADLNKVFLKDSSGSIWHLLPFGATYNAYQGNVFILNTAPPTNVALRQDFIDEFETGDQRKAAWIGQKTDAQNKTYYYPYKYKQYYTSPTSLEYSVILRVEELYLIRAEAYIKKGQYDLGIADINTIRNRAGLASLANTTDQNILINALIQERRSELFTEFGHRFYDLKHYDFADVIMISKKGQWRPYFKLLPLPASELLLNPNLNPQNDGY</sequence>
<evidence type="ECO:0000256" key="4">
    <source>
        <dbReference type="ARBA" id="ARBA00023136"/>
    </source>
</evidence>
<dbReference type="RefSeq" id="WP_074234192.1">
    <property type="nucleotide sequence ID" value="NZ_FSRK01000001.1"/>
</dbReference>
<evidence type="ECO:0000256" key="5">
    <source>
        <dbReference type="ARBA" id="ARBA00023237"/>
    </source>
</evidence>
<feature type="domain" description="RagB/SusD" evidence="6">
    <location>
        <begin position="321"/>
        <end position="465"/>
    </location>
</feature>
<dbReference type="Gene3D" id="1.25.40.390">
    <property type="match status" value="1"/>
</dbReference>
<dbReference type="InterPro" id="IPR011990">
    <property type="entry name" value="TPR-like_helical_dom_sf"/>
</dbReference>
<gene>
    <name evidence="8" type="ORF">SAMN05444409_1456</name>
</gene>
<dbReference type="EMBL" id="FSRK01000001">
    <property type="protein sequence ID" value="SIN98309.1"/>
    <property type="molecule type" value="Genomic_DNA"/>
</dbReference>
<keyword evidence="9" id="KW-1185">Reference proteome</keyword>
<dbReference type="STRING" id="1416779.SAMN05444409_1456"/>
<dbReference type="AlphaFoldDB" id="A0A1N6FSL3"/>
<name>A0A1N6FSL3_9FLAO</name>
<evidence type="ECO:0000259" key="6">
    <source>
        <dbReference type="Pfam" id="PF07980"/>
    </source>
</evidence>
<accession>A0A1N6FSL3</accession>
<dbReference type="InterPro" id="IPR012944">
    <property type="entry name" value="SusD_RagB_dom"/>
</dbReference>
<dbReference type="CDD" id="cd08977">
    <property type="entry name" value="SusD"/>
    <property type="match status" value="1"/>
</dbReference>
<feature type="domain" description="SusD-like N-terminal" evidence="7">
    <location>
        <begin position="103"/>
        <end position="228"/>
    </location>
</feature>
<protein>
    <submittedName>
        <fullName evidence="8">RagB/SusD domain-containing protein</fullName>
    </submittedName>
</protein>
<comment type="similarity">
    <text evidence="2">Belongs to the SusD family.</text>
</comment>
<dbReference type="Proteomes" id="UP000185207">
    <property type="component" value="Unassembled WGS sequence"/>
</dbReference>
<keyword evidence="3" id="KW-0732">Signal</keyword>
<evidence type="ECO:0000313" key="8">
    <source>
        <dbReference type="EMBL" id="SIN98309.1"/>
    </source>
</evidence>
<reference evidence="9" key="1">
    <citation type="submission" date="2016-11" db="EMBL/GenBank/DDBJ databases">
        <authorList>
            <person name="Varghese N."/>
            <person name="Submissions S."/>
        </authorList>
    </citation>
    <scope>NUCLEOTIDE SEQUENCE [LARGE SCALE GENOMIC DNA]</scope>
    <source>
        <strain evidence="9">DSM 27623</strain>
    </source>
</reference>
<dbReference type="Pfam" id="PF14322">
    <property type="entry name" value="SusD-like_3"/>
    <property type="match status" value="1"/>
</dbReference>
<keyword evidence="4" id="KW-0472">Membrane</keyword>
<comment type="subcellular location">
    <subcellularLocation>
        <location evidence="1">Cell outer membrane</location>
    </subcellularLocation>
</comment>
<evidence type="ECO:0000256" key="3">
    <source>
        <dbReference type="ARBA" id="ARBA00022729"/>
    </source>
</evidence>
<organism evidence="8 9">
    <name type="scientific">Epilithonimonas zeae</name>
    <dbReference type="NCBI Taxonomy" id="1416779"/>
    <lineage>
        <taxon>Bacteria</taxon>
        <taxon>Pseudomonadati</taxon>
        <taxon>Bacteroidota</taxon>
        <taxon>Flavobacteriia</taxon>
        <taxon>Flavobacteriales</taxon>
        <taxon>Weeksellaceae</taxon>
        <taxon>Chryseobacterium group</taxon>
        <taxon>Epilithonimonas</taxon>
    </lineage>
</organism>
<dbReference type="InterPro" id="IPR033985">
    <property type="entry name" value="SusD-like_N"/>
</dbReference>
<evidence type="ECO:0000256" key="2">
    <source>
        <dbReference type="ARBA" id="ARBA00006275"/>
    </source>
</evidence>
<evidence type="ECO:0000259" key="7">
    <source>
        <dbReference type="Pfam" id="PF14322"/>
    </source>
</evidence>
<keyword evidence="5" id="KW-0998">Cell outer membrane</keyword>
<dbReference type="GO" id="GO:0009279">
    <property type="term" value="C:cell outer membrane"/>
    <property type="evidence" value="ECO:0007669"/>
    <property type="project" value="UniProtKB-SubCell"/>
</dbReference>
<evidence type="ECO:0000256" key="1">
    <source>
        <dbReference type="ARBA" id="ARBA00004442"/>
    </source>
</evidence>
<evidence type="ECO:0000313" key="9">
    <source>
        <dbReference type="Proteomes" id="UP000185207"/>
    </source>
</evidence>